<dbReference type="SUPFAM" id="SSF56784">
    <property type="entry name" value="HAD-like"/>
    <property type="match status" value="1"/>
</dbReference>
<evidence type="ECO:0000313" key="2">
    <source>
        <dbReference type="Proteomes" id="UP000193642"/>
    </source>
</evidence>
<dbReference type="SFLD" id="SFLDG01140">
    <property type="entry name" value="C2.B:_Phosphomannomutase_and_P"/>
    <property type="match status" value="1"/>
</dbReference>
<dbReference type="GO" id="GO:0005829">
    <property type="term" value="C:cytosol"/>
    <property type="evidence" value="ECO:0007669"/>
    <property type="project" value="TreeGrafter"/>
</dbReference>
<dbReference type="AlphaFoldDB" id="A0A1Y2B9D5"/>
<dbReference type="Proteomes" id="UP000193642">
    <property type="component" value="Unassembled WGS sequence"/>
</dbReference>
<dbReference type="InterPro" id="IPR000150">
    <property type="entry name" value="Cof"/>
</dbReference>
<dbReference type="InterPro" id="IPR006379">
    <property type="entry name" value="HAD-SF_hydro_IIB"/>
</dbReference>
<protein>
    <recommendedName>
        <fullName evidence="3">HAD-like protein</fullName>
    </recommendedName>
</protein>
<reference evidence="1 2" key="1">
    <citation type="submission" date="2016-07" db="EMBL/GenBank/DDBJ databases">
        <title>Pervasive Adenine N6-methylation of Active Genes in Fungi.</title>
        <authorList>
            <consortium name="DOE Joint Genome Institute"/>
            <person name="Mondo S.J."/>
            <person name="Dannebaum R.O."/>
            <person name="Kuo R.C."/>
            <person name="Labutti K."/>
            <person name="Haridas S."/>
            <person name="Kuo A."/>
            <person name="Salamov A."/>
            <person name="Ahrendt S.R."/>
            <person name="Lipzen A."/>
            <person name="Sullivan W."/>
            <person name="Andreopoulos W.B."/>
            <person name="Clum A."/>
            <person name="Lindquist E."/>
            <person name="Daum C."/>
            <person name="Ramamoorthy G.K."/>
            <person name="Gryganskyi A."/>
            <person name="Culley D."/>
            <person name="Magnuson J.K."/>
            <person name="James T.Y."/>
            <person name="O'Malley M.A."/>
            <person name="Stajich J.E."/>
            <person name="Spatafora J.W."/>
            <person name="Visel A."/>
            <person name="Grigoriev I.V."/>
        </authorList>
    </citation>
    <scope>NUCLEOTIDE SEQUENCE [LARGE SCALE GENOMIC DNA]</scope>
    <source>
        <strain evidence="1 2">JEL800</strain>
    </source>
</reference>
<dbReference type="EMBL" id="MCGO01000079">
    <property type="protein sequence ID" value="ORY31120.1"/>
    <property type="molecule type" value="Genomic_DNA"/>
</dbReference>
<dbReference type="Pfam" id="PF08282">
    <property type="entry name" value="Hydrolase_3"/>
    <property type="match status" value="1"/>
</dbReference>
<dbReference type="InterPro" id="IPR036412">
    <property type="entry name" value="HAD-like_sf"/>
</dbReference>
<dbReference type="OrthoDB" id="27226at2759"/>
<gene>
    <name evidence="1" type="ORF">BCR33DRAFT_724070</name>
</gene>
<sequence length="282" mass="30433">MTPPPTHRYSVLCLDIDGTLLSSCKQVSARTLAAIERVRGTGASVALVTGRPALRVAPVSALLGFEPLVVCCNGAVAIAETGDVIFERRIERDDVTRIVATAAKFNMIVNYYQHGYHAVRVSEQDSLDNQARLDAFKDAVNIPFEYTHDYSAIPVLPAKILLLTVAPGSGYQSLKQNVPGINVYYEDSFLDCVHASVNKAEGVKQLCKHLGALPKETVCFGDGSNDIDFLQEAGLGFAMNNGVDAVKQVAHQITRFSNDEDGVAIEIEDLLEKGLFGPPIGI</sequence>
<dbReference type="PANTHER" id="PTHR10000:SF8">
    <property type="entry name" value="HAD SUPERFAMILY HYDROLASE-LIKE, TYPE 3"/>
    <property type="match status" value="1"/>
</dbReference>
<dbReference type="NCBIfam" id="TIGR00099">
    <property type="entry name" value="Cof-subfamily"/>
    <property type="match status" value="1"/>
</dbReference>
<dbReference type="GO" id="GO:0016791">
    <property type="term" value="F:phosphatase activity"/>
    <property type="evidence" value="ECO:0007669"/>
    <property type="project" value="UniProtKB-ARBA"/>
</dbReference>
<dbReference type="Gene3D" id="3.40.50.1000">
    <property type="entry name" value="HAD superfamily/HAD-like"/>
    <property type="match status" value="1"/>
</dbReference>
<comment type="caution">
    <text evidence="1">The sequence shown here is derived from an EMBL/GenBank/DDBJ whole genome shotgun (WGS) entry which is preliminary data.</text>
</comment>
<organism evidence="1 2">
    <name type="scientific">Rhizoclosmatium globosum</name>
    <dbReference type="NCBI Taxonomy" id="329046"/>
    <lineage>
        <taxon>Eukaryota</taxon>
        <taxon>Fungi</taxon>
        <taxon>Fungi incertae sedis</taxon>
        <taxon>Chytridiomycota</taxon>
        <taxon>Chytridiomycota incertae sedis</taxon>
        <taxon>Chytridiomycetes</taxon>
        <taxon>Chytridiales</taxon>
        <taxon>Chytriomycetaceae</taxon>
        <taxon>Rhizoclosmatium</taxon>
    </lineage>
</organism>
<keyword evidence="2" id="KW-1185">Reference proteome</keyword>
<dbReference type="PROSITE" id="PS01229">
    <property type="entry name" value="COF_2"/>
    <property type="match status" value="1"/>
</dbReference>
<proteinExistence type="predicted"/>
<dbReference type="NCBIfam" id="TIGR01484">
    <property type="entry name" value="HAD-SF-IIB"/>
    <property type="match status" value="1"/>
</dbReference>
<evidence type="ECO:0000313" key="1">
    <source>
        <dbReference type="EMBL" id="ORY31120.1"/>
    </source>
</evidence>
<dbReference type="SFLD" id="SFLDS00003">
    <property type="entry name" value="Haloacid_Dehalogenase"/>
    <property type="match status" value="1"/>
</dbReference>
<evidence type="ECO:0008006" key="3">
    <source>
        <dbReference type="Google" id="ProtNLM"/>
    </source>
</evidence>
<dbReference type="GO" id="GO:0000287">
    <property type="term" value="F:magnesium ion binding"/>
    <property type="evidence" value="ECO:0007669"/>
    <property type="project" value="TreeGrafter"/>
</dbReference>
<dbReference type="PANTHER" id="PTHR10000">
    <property type="entry name" value="PHOSPHOSERINE PHOSPHATASE"/>
    <property type="match status" value="1"/>
</dbReference>
<dbReference type="PROSITE" id="PS01228">
    <property type="entry name" value="COF_1"/>
    <property type="match status" value="1"/>
</dbReference>
<accession>A0A1Y2B9D5</accession>
<dbReference type="Gene3D" id="3.30.1240.10">
    <property type="match status" value="1"/>
</dbReference>
<dbReference type="InterPro" id="IPR023214">
    <property type="entry name" value="HAD_sf"/>
</dbReference>
<name>A0A1Y2B9D5_9FUNG</name>